<evidence type="ECO:0000256" key="5">
    <source>
        <dbReference type="ARBA" id="ARBA00023033"/>
    </source>
</evidence>
<sequence length="496" mass="54771">MDYDSKLEKCKAHVESLLSQRGHAGLRETSYPSRSLHFLNPSPQTKPFRNPPPPIQAPLNPSHTSFKRPLQAHLPLKILISGAGLGGLATAIALRRRGHTVTVFEKAPELGEVGAGIQVPPNSTRLLLSFGLGPYISPHTTSPTTILMRRWEDGSIIGCTKLIPDFEERFGAPYYVVHRANLQLAMYQLALDLGVEVMLGRGVRNYDAGKARLVLEDGETVVGDLVVAADGIKSEARKTVLGGIDQHPREAGFAAYRAMVDTEMMKGDPDVSWLLDNPAQNLWIGDMRHVMTYSIAGGKSFNMVLSHPSDTDPSTWRQETAVEEMKQHFQGWDPRLLKLINLIHETLKWPLLSGVPLDTWLTPSSTLLILGDAAHPMVPYMSTGAAMAVEDGAALAEILSLITSRSELPTALKVFEKVRILRTGQMQEASLVNGKLWHFEDGAEQRQRDEAMRAEVEEKRAGESANQWSDDVTARWVYGYDAEGEARCAWEERNGG</sequence>
<evidence type="ECO:0000256" key="6">
    <source>
        <dbReference type="SAM" id="MobiDB-lite"/>
    </source>
</evidence>
<keyword evidence="2" id="KW-0285">Flavoprotein</keyword>
<accession>A0A6A6XKM0</accession>
<dbReference type="InterPro" id="IPR002938">
    <property type="entry name" value="FAD-bd"/>
</dbReference>
<dbReference type="PRINTS" id="PR00420">
    <property type="entry name" value="RNGMNOXGNASE"/>
</dbReference>
<evidence type="ECO:0000256" key="3">
    <source>
        <dbReference type="ARBA" id="ARBA00022827"/>
    </source>
</evidence>
<dbReference type="SUPFAM" id="SSF51905">
    <property type="entry name" value="FAD/NAD(P)-binding domain"/>
    <property type="match status" value="1"/>
</dbReference>
<keyword evidence="3" id="KW-0274">FAD</keyword>
<feature type="region of interest" description="Disordered" evidence="6">
    <location>
        <begin position="38"/>
        <end position="61"/>
    </location>
</feature>
<dbReference type="InterPro" id="IPR050493">
    <property type="entry name" value="FAD-dep_Monooxygenase_BioMet"/>
</dbReference>
<evidence type="ECO:0000313" key="9">
    <source>
        <dbReference type="Proteomes" id="UP000799757"/>
    </source>
</evidence>
<keyword evidence="5" id="KW-0503">Monooxygenase</keyword>
<organism evidence="8 9">
    <name type="scientific">Melanomma pulvis-pyrius CBS 109.77</name>
    <dbReference type="NCBI Taxonomy" id="1314802"/>
    <lineage>
        <taxon>Eukaryota</taxon>
        <taxon>Fungi</taxon>
        <taxon>Dikarya</taxon>
        <taxon>Ascomycota</taxon>
        <taxon>Pezizomycotina</taxon>
        <taxon>Dothideomycetes</taxon>
        <taxon>Pleosporomycetidae</taxon>
        <taxon>Pleosporales</taxon>
        <taxon>Melanommataceae</taxon>
        <taxon>Melanomma</taxon>
    </lineage>
</organism>
<gene>
    <name evidence="8" type="ORF">K505DRAFT_372730</name>
</gene>
<dbReference type="AlphaFoldDB" id="A0A6A6XKM0"/>
<dbReference type="EMBL" id="MU001815">
    <property type="protein sequence ID" value="KAF2797080.1"/>
    <property type="molecule type" value="Genomic_DNA"/>
</dbReference>
<dbReference type="Proteomes" id="UP000799757">
    <property type="component" value="Unassembled WGS sequence"/>
</dbReference>
<dbReference type="PANTHER" id="PTHR13789">
    <property type="entry name" value="MONOOXYGENASE"/>
    <property type="match status" value="1"/>
</dbReference>
<evidence type="ECO:0000313" key="8">
    <source>
        <dbReference type="EMBL" id="KAF2797080.1"/>
    </source>
</evidence>
<dbReference type="InterPro" id="IPR036188">
    <property type="entry name" value="FAD/NAD-bd_sf"/>
</dbReference>
<dbReference type="GO" id="GO:0004497">
    <property type="term" value="F:monooxygenase activity"/>
    <property type="evidence" value="ECO:0007669"/>
    <property type="project" value="UniProtKB-KW"/>
</dbReference>
<evidence type="ECO:0000256" key="2">
    <source>
        <dbReference type="ARBA" id="ARBA00022630"/>
    </source>
</evidence>
<evidence type="ECO:0000256" key="1">
    <source>
        <dbReference type="ARBA" id="ARBA00007992"/>
    </source>
</evidence>
<name>A0A6A6XKM0_9PLEO</name>
<evidence type="ECO:0000256" key="4">
    <source>
        <dbReference type="ARBA" id="ARBA00023002"/>
    </source>
</evidence>
<dbReference type="PANTHER" id="PTHR13789:SF306">
    <property type="entry name" value="HYDROXYLASE, PUTATIVE-RELATED"/>
    <property type="match status" value="1"/>
</dbReference>
<dbReference type="SUPFAM" id="SSF54373">
    <property type="entry name" value="FAD-linked reductases, C-terminal domain"/>
    <property type="match status" value="1"/>
</dbReference>
<dbReference type="Pfam" id="PF01494">
    <property type="entry name" value="FAD_binding_3"/>
    <property type="match status" value="1"/>
</dbReference>
<evidence type="ECO:0000259" key="7">
    <source>
        <dbReference type="Pfam" id="PF01494"/>
    </source>
</evidence>
<dbReference type="OrthoDB" id="16820at2759"/>
<keyword evidence="9" id="KW-1185">Reference proteome</keyword>
<dbReference type="FunFam" id="3.50.50.60:FF:000115">
    <property type="entry name" value="Salicylate hydroxylase, putative"/>
    <property type="match status" value="1"/>
</dbReference>
<protein>
    <submittedName>
        <fullName evidence="8">FAD/NAD(P)-binding domain-containing protein</fullName>
    </submittedName>
</protein>
<keyword evidence="4" id="KW-0560">Oxidoreductase</keyword>
<dbReference type="Gene3D" id="3.50.50.60">
    <property type="entry name" value="FAD/NAD(P)-binding domain"/>
    <property type="match status" value="1"/>
</dbReference>
<feature type="domain" description="FAD-binding" evidence="7">
    <location>
        <begin position="77"/>
        <end position="406"/>
    </location>
</feature>
<proteinExistence type="inferred from homology"/>
<comment type="similarity">
    <text evidence="1">Belongs to the paxM FAD-dependent monooxygenase family.</text>
</comment>
<dbReference type="GO" id="GO:0071949">
    <property type="term" value="F:FAD binding"/>
    <property type="evidence" value="ECO:0007669"/>
    <property type="project" value="InterPro"/>
</dbReference>
<reference evidence="8" key="1">
    <citation type="journal article" date="2020" name="Stud. Mycol.">
        <title>101 Dothideomycetes genomes: a test case for predicting lifestyles and emergence of pathogens.</title>
        <authorList>
            <person name="Haridas S."/>
            <person name="Albert R."/>
            <person name="Binder M."/>
            <person name="Bloem J."/>
            <person name="Labutti K."/>
            <person name="Salamov A."/>
            <person name="Andreopoulos B."/>
            <person name="Baker S."/>
            <person name="Barry K."/>
            <person name="Bills G."/>
            <person name="Bluhm B."/>
            <person name="Cannon C."/>
            <person name="Castanera R."/>
            <person name="Culley D."/>
            <person name="Daum C."/>
            <person name="Ezra D."/>
            <person name="Gonzalez J."/>
            <person name="Henrissat B."/>
            <person name="Kuo A."/>
            <person name="Liang C."/>
            <person name="Lipzen A."/>
            <person name="Lutzoni F."/>
            <person name="Magnuson J."/>
            <person name="Mondo S."/>
            <person name="Nolan M."/>
            <person name="Ohm R."/>
            <person name="Pangilinan J."/>
            <person name="Park H.-J."/>
            <person name="Ramirez L."/>
            <person name="Alfaro M."/>
            <person name="Sun H."/>
            <person name="Tritt A."/>
            <person name="Yoshinaga Y."/>
            <person name="Zwiers L.-H."/>
            <person name="Turgeon B."/>
            <person name="Goodwin S."/>
            <person name="Spatafora J."/>
            <person name="Crous P."/>
            <person name="Grigoriev I."/>
        </authorList>
    </citation>
    <scope>NUCLEOTIDE SEQUENCE</scope>
    <source>
        <strain evidence="8">CBS 109.77</strain>
    </source>
</reference>